<feature type="transmembrane region" description="Helical" evidence="5">
    <location>
        <begin position="156"/>
        <end position="184"/>
    </location>
</feature>
<evidence type="ECO:0000313" key="6">
    <source>
        <dbReference type="EMBL" id="EPS67598.1"/>
    </source>
</evidence>
<evidence type="ECO:0000256" key="5">
    <source>
        <dbReference type="SAM" id="Phobius"/>
    </source>
</evidence>
<dbReference type="InterPro" id="IPR008380">
    <property type="entry name" value="HAD-SF_hydro_IG_5-nucl"/>
</dbReference>
<keyword evidence="4" id="KW-0460">Magnesium</keyword>
<dbReference type="InterPro" id="IPR036412">
    <property type="entry name" value="HAD-like_sf"/>
</dbReference>
<protein>
    <submittedName>
        <fullName evidence="6">Uncharacterized protein</fullName>
    </submittedName>
</protein>
<evidence type="ECO:0000256" key="2">
    <source>
        <dbReference type="ARBA" id="ARBA00022723"/>
    </source>
</evidence>
<dbReference type="EMBL" id="AUSU01003029">
    <property type="protein sequence ID" value="EPS67598.1"/>
    <property type="molecule type" value="Genomic_DNA"/>
</dbReference>
<reference evidence="6 7" key="1">
    <citation type="journal article" date="2013" name="BMC Genomics">
        <title>The miniature genome of a carnivorous plant Genlisea aurea contains a low number of genes and short non-coding sequences.</title>
        <authorList>
            <person name="Leushkin E.V."/>
            <person name="Sutormin R.A."/>
            <person name="Nabieva E.R."/>
            <person name="Penin A.A."/>
            <person name="Kondrashov A.S."/>
            <person name="Logacheva M.D."/>
        </authorList>
    </citation>
    <scope>NUCLEOTIDE SEQUENCE [LARGE SCALE GENOMIC DNA]</scope>
</reference>
<keyword evidence="2" id="KW-0479">Metal-binding</keyword>
<proteinExistence type="inferred from homology"/>
<dbReference type="Proteomes" id="UP000015453">
    <property type="component" value="Unassembled WGS sequence"/>
</dbReference>
<dbReference type="InterPro" id="IPR023214">
    <property type="entry name" value="HAD_sf"/>
</dbReference>
<accession>S8DWM2</accession>
<keyword evidence="5" id="KW-1133">Transmembrane helix</keyword>
<sequence length="190" mass="21794">VIYFGDHVFTDLRGPSKAGWRTAAIIHELENEIRIQNGDAYRLEQAKLHSIHELLSKLHSAVGDDDRDGDCYRRLLTELDRGREEARRAMRNMFNGSFGATFVTDTGQDSGFAYHIHRYADVYTSKPENFLLYPRKAWLHVSQDVKILPHQVKVRIVSFVAFVVVVVVGINASFPVVVALFQVWKQVYFL</sequence>
<feature type="non-terminal residue" evidence="6">
    <location>
        <position position="1"/>
    </location>
</feature>
<keyword evidence="5" id="KW-0472">Membrane</keyword>
<dbReference type="Gene3D" id="3.40.50.1000">
    <property type="entry name" value="HAD superfamily/HAD-like"/>
    <property type="match status" value="1"/>
</dbReference>
<evidence type="ECO:0000256" key="4">
    <source>
        <dbReference type="ARBA" id="ARBA00022842"/>
    </source>
</evidence>
<gene>
    <name evidence="6" type="ORF">M569_07177</name>
</gene>
<dbReference type="Pfam" id="PF05761">
    <property type="entry name" value="5_nucleotid"/>
    <property type="match status" value="1"/>
</dbReference>
<keyword evidence="7" id="KW-1185">Reference proteome</keyword>
<dbReference type="AlphaFoldDB" id="S8DWM2"/>
<keyword evidence="5" id="KW-0812">Transmembrane</keyword>
<dbReference type="GO" id="GO:0008253">
    <property type="term" value="F:5'-nucleotidase activity"/>
    <property type="evidence" value="ECO:0007669"/>
    <property type="project" value="TreeGrafter"/>
</dbReference>
<evidence type="ECO:0000256" key="1">
    <source>
        <dbReference type="ARBA" id="ARBA00009589"/>
    </source>
</evidence>
<comment type="caution">
    <text evidence="6">The sequence shown here is derived from an EMBL/GenBank/DDBJ whole genome shotgun (WGS) entry which is preliminary data.</text>
</comment>
<dbReference type="GO" id="GO:0046872">
    <property type="term" value="F:metal ion binding"/>
    <property type="evidence" value="ECO:0007669"/>
    <property type="project" value="UniProtKB-KW"/>
</dbReference>
<organism evidence="6 7">
    <name type="scientific">Genlisea aurea</name>
    <dbReference type="NCBI Taxonomy" id="192259"/>
    <lineage>
        <taxon>Eukaryota</taxon>
        <taxon>Viridiplantae</taxon>
        <taxon>Streptophyta</taxon>
        <taxon>Embryophyta</taxon>
        <taxon>Tracheophyta</taxon>
        <taxon>Spermatophyta</taxon>
        <taxon>Magnoliopsida</taxon>
        <taxon>eudicotyledons</taxon>
        <taxon>Gunneridae</taxon>
        <taxon>Pentapetalae</taxon>
        <taxon>asterids</taxon>
        <taxon>lamiids</taxon>
        <taxon>Lamiales</taxon>
        <taxon>Lentibulariaceae</taxon>
        <taxon>Genlisea</taxon>
    </lineage>
</organism>
<evidence type="ECO:0000313" key="7">
    <source>
        <dbReference type="Proteomes" id="UP000015453"/>
    </source>
</evidence>
<comment type="similarity">
    <text evidence="1">Belongs to the 5'(3')-deoxyribonucleotidase family.</text>
</comment>
<name>S8DWM2_9LAMI</name>
<dbReference type="PANTHER" id="PTHR12103:SF12">
    <property type="entry name" value="FI20020P1"/>
    <property type="match status" value="1"/>
</dbReference>
<keyword evidence="3" id="KW-0378">Hydrolase</keyword>
<dbReference type="SUPFAM" id="SSF56784">
    <property type="entry name" value="HAD-like"/>
    <property type="match status" value="1"/>
</dbReference>
<evidence type="ECO:0000256" key="3">
    <source>
        <dbReference type="ARBA" id="ARBA00022801"/>
    </source>
</evidence>
<dbReference type="PANTHER" id="PTHR12103">
    <property type="entry name" value="5'-NUCLEOTIDASE DOMAIN-CONTAINING"/>
    <property type="match status" value="1"/>
</dbReference>
<dbReference type="OrthoDB" id="8062037at2759"/>